<protein>
    <submittedName>
        <fullName evidence="7">Molybdenum-dependent oxidoreductase-like protein</fullName>
    </submittedName>
</protein>
<evidence type="ECO:0000256" key="2">
    <source>
        <dbReference type="ARBA" id="ARBA00022505"/>
    </source>
</evidence>
<evidence type="ECO:0000313" key="8">
    <source>
        <dbReference type="Proteomes" id="UP000294911"/>
    </source>
</evidence>
<dbReference type="InterPro" id="IPR036374">
    <property type="entry name" value="OxRdtase_Mopterin-bd_sf"/>
</dbReference>
<dbReference type="GO" id="GO:0006790">
    <property type="term" value="P:sulfur compound metabolic process"/>
    <property type="evidence" value="ECO:0007669"/>
    <property type="project" value="TreeGrafter"/>
</dbReference>
<keyword evidence="4" id="KW-0560">Oxidoreductase</keyword>
<dbReference type="GO" id="GO:0030151">
    <property type="term" value="F:molybdenum ion binding"/>
    <property type="evidence" value="ECO:0007669"/>
    <property type="project" value="InterPro"/>
</dbReference>
<dbReference type="Pfam" id="PF00174">
    <property type="entry name" value="Oxidored_molyb"/>
    <property type="match status" value="1"/>
</dbReference>
<dbReference type="PRINTS" id="PR00407">
    <property type="entry name" value="EUMOPTERIN"/>
</dbReference>
<evidence type="ECO:0000256" key="1">
    <source>
        <dbReference type="ARBA" id="ARBA00001924"/>
    </source>
</evidence>
<dbReference type="RefSeq" id="WP_132878971.1">
    <property type="nucleotide sequence ID" value="NZ_SLXQ01000011.1"/>
</dbReference>
<dbReference type="Proteomes" id="UP000294911">
    <property type="component" value="Unassembled WGS sequence"/>
</dbReference>
<organism evidence="7 8">
    <name type="scientific">Tamaricihabitans halophyticus</name>
    <dbReference type="NCBI Taxonomy" id="1262583"/>
    <lineage>
        <taxon>Bacteria</taxon>
        <taxon>Bacillati</taxon>
        <taxon>Actinomycetota</taxon>
        <taxon>Actinomycetes</taxon>
        <taxon>Pseudonocardiales</taxon>
        <taxon>Pseudonocardiaceae</taxon>
        <taxon>Tamaricihabitans</taxon>
    </lineage>
</organism>
<dbReference type="SUPFAM" id="SSF81296">
    <property type="entry name" value="E set domains"/>
    <property type="match status" value="1"/>
</dbReference>
<gene>
    <name evidence="7" type="ORF">EV191_11132</name>
</gene>
<keyword evidence="3" id="KW-0479">Metal-binding</keyword>
<comment type="caution">
    <text evidence="7">The sequence shown here is derived from an EMBL/GenBank/DDBJ whole genome shotgun (WGS) entry which is preliminary data.</text>
</comment>
<dbReference type="AlphaFoldDB" id="A0A4R2QFJ1"/>
<sequence length="355" mass="39463">MAEHGTLRARVYDSKSRLQMAEGRLDAQRGERTDIADMFLVSHYEQPELSDQYRIDLVLPDGRTVAVGIDELRALPTREIVAVLECAGNGRGLRDSRAPGNQFGLGMFGQAKWVGTSLRTVLAEFDGTEGWEYAVLHAPDNGVTQPEDKHAYFAKGLHRDKALHPDTMLCWQVNDGPLPVEHGGPVRLVVPGWYGIWWVKWPTRIDLTSTEFHGFWQHERYTYQDDNGEVLAVVGQQRPRAVVLSPEEGEAVGDDAVISGVAWAGPRQVARVEITADDGTNWIPAELAAPEGAWSWVRWNARLPAGLPRGMRRIAARVVDDAGETQDWTAPLDRLGYGNNQIHIVNVDLIARPRG</sequence>
<dbReference type="GO" id="GO:0008482">
    <property type="term" value="F:sulfite oxidase activity"/>
    <property type="evidence" value="ECO:0007669"/>
    <property type="project" value="TreeGrafter"/>
</dbReference>
<dbReference type="InterPro" id="IPR000572">
    <property type="entry name" value="OxRdtase_Mopterin-bd_dom"/>
</dbReference>
<dbReference type="OrthoDB" id="9795587at2"/>
<feature type="domain" description="Moybdenum cofactor oxidoreductase dimerisation" evidence="6">
    <location>
        <begin position="241"/>
        <end position="347"/>
    </location>
</feature>
<evidence type="ECO:0000259" key="6">
    <source>
        <dbReference type="Pfam" id="PF03404"/>
    </source>
</evidence>
<feature type="domain" description="Oxidoreductase molybdopterin-binding" evidence="5">
    <location>
        <begin position="50"/>
        <end position="216"/>
    </location>
</feature>
<evidence type="ECO:0000256" key="3">
    <source>
        <dbReference type="ARBA" id="ARBA00022723"/>
    </source>
</evidence>
<dbReference type="Gene3D" id="3.90.420.10">
    <property type="entry name" value="Oxidoreductase, molybdopterin-binding domain"/>
    <property type="match status" value="1"/>
</dbReference>
<reference evidence="7 8" key="1">
    <citation type="submission" date="2019-03" db="EMBL/GenBank/DDBJ databases">
        <title>Genomic Encyclopedia of Type Strains, Phase IV (KMG-IV): sequencing the most valuable type-strain genomes for metagenomic binning, comparative biology and taxonomic classification.</title>
        <authorList>
            <person name="Goeker M."/>
        </authorList>
    </citation>
    <scope>NUCLEOTIDE SEQUENCE [LARGE SCALE GENOMIC DNA]</scope>
    <source>
        <strain evidence="7 8">DSM 45765</strain>
    </source>
</reference>
<accession>A0A4R2QFJ1</accession>
<proteinExistence type="predicted"/>
<dbReference type="PANTHER" id="PTHR19372:SF7">
    <property type="entry name" value="SULFITE OXIDASE, MITOCHONDRIAL"/>
    <property type="match status" value="1"/>
</dbReference>
<evidence type="ECO:0000259" key="5">
    <source>
        <dbReference type="Pfam" id="PF00174"/>
    </source>
</evidence>
<dbReference type="InterPro" id="IPR014756">
    <property type="entry name" value="Ig_E-set"/>
</dbReference>
<dbReference type="GO" id="GO:0020037">
    <property type="term" value="F:heme binding"/>
    <property type="evidence" value="ECO:0007669"/>
    <property type="project" value="TreeGrafter"/>
</dbReference>
<dbReference type="Pfam" id="PF03404">
    <property type="entry name" value="Mo-co_dimer"/>
    <property type="match status" value="1"/>
</dbReference>
<dbReference type="InterPro" id="IPR008335">
    <property type="entry name" value="Mopterin_OxRdtase_euk"/>
</dbReference>
<dbReference type="PANTHER" id="PTHR19372">
    <property type="entry name" value="SULFITE REDUCTASE"/>
    <property type="match status" value="1"/>
</dbReference>
<dbReference type="SUPFAM" id="SSF56524">
    <property type="entry name" value="Oxidoreductase molybdopterin-binding domain"/>
    <property type="match status" value="1"/>
</dbReference>
<comment type="cofactor">
    <cofactor evidence="1">
        <name>Mo-molybdopterin</name>
        <dbReference type="ChEBI" id="CHEBI:71302"/>
    </cofactor>
</comment>
<dbReference type="Gene3D" id="2.60.40.650">
    <property type="match status" value="1"/>
</dbReference>
<keyword evidence="2" id="KW-0500">Molybdenum</keyword>
<evidence type="ECO:0000313" key="7">
    <source>
        <dbReference type="EMBL" id="TCP47827.1"/>
    </source>
</evidence>
<keyword evidence="8" id="KW-1185">Reference proteome</keyword>
<dbReference type="InterPro" id="IPR005066">
    <property type="entry name" value="MoCF_OxRdtse_dimer"/>
</dbReference>
<evidence type="ECO:0000256" key="4">
    <source>
        <dbReference type="ARBA" id="ARBA00023002"/>
    </source>
</evidence>
<dbReference type="EMBL" id="SLXQ01000011">
    <property type="protein sequence ID" value="TCP47827.1"/>
    <property type="molecule type" value="Genomic_DNA"/>
</dbReference>
<name>A0A4R2QFJ1_9PSEU</name>
<dbReference type="GO" id="GO:0043546">
    <property type="term" value="F:molybdopterin cofactor binding"/>
    <property type="evidence" value="ECO:0007669"/>
    <property type="project" value="TreeGrafter"/>
</dbReference>